<dbReference type="InterPro" id="IPR000601">
    <property type="entry name" value="PKD_dom"/>
</dbReference>
<dbReference type="SUPFAM" id="SSF49299">
    <property type="entry name" value="PKD domain"/>
    <property type="match status" value="1"/>
</dbReference>
<dbReference type="FunFam" id="2.60.120.260:FF:000149">
    <property type="entry name" value="Leupeptin-inactivating enzyme 1"/>
    <property type="match status" value="1"/>
</dbReference>
<evidence type="ECO:0000256" key="1">
    <source>
        <dbReference type="ARBA" id="ARBA00001913"/>
    </source>
</evidence>
<keyword evidence="2 11" id="KW-0031">Aminopeptidase</keyword>
<dbReference type="SMART" id="SM00089">
    <property type="entry name" value="PKD"/>
    <property type="match status" value="1"/>
</dbReference>
<proteinExistence type="predicted"/>
<dbReference type="Pfam" id="PF04389">
    <property type="entry name" value="Peptidase_M28"/>
    <property type="match status" value="1"/>
</dbReference>
<dbReference type="Pfam" id="PF04151">
    <property type="entry name" value="PPC"/>
    <property type="match status" value="1"/>
</dbReference>
<evidence type="ECO:0000313" key="11">
    <source>
        <dbReference type="EMBL" id="MBA8887487.1"/>
    </source>
</evidence>
<dbReference type="AlphaFoldDB" id="A0A839ESQ8"/>
<dbReference type="EC" id="3.4.11.10" evidence="11"/>
<dbReference type="InterPro" id="IPR007484">
    <property type="entry name" value="Peptidase_M28"/>
</dbReference>
<keyword evidence="12" id="KW-1185">Reference proteome</keyword>
<comment type="caution">
    <text evidence="11">The sequence shown here is derived from an EMBL/GenBank/DDBJ whole genome shotgun (WGS) entry which is preliminary data.</text>
</comment>
<feature type="domain" description="PKD" evidence="9">
    <location>
        <begin position="431"/>
        <end position="518"/>
    </location>
</feature>
<dbReference type="InterPro" id="IPR007280">
    <property type="entry name" value="Peptidase_C_arc/bac"/>
</dbReference>
<evidence type="ECO:0000256" key="7">
    <source>
        <dbReference type="ARBA" id="ARBA00022833"/>
    </source>
</evidence>
<dbReference type="InterPro" id="IPR035986">
    <property type="entry name" value="PKD_dom_sf"/>
</dbReference>
<keyword evidence="7" id="KW-0862">Zinc</keyword>
<gene>
    <name evidence="11" type="ORF">FHW12_001701</name>
</gene>
<dbReference type="EMBL" id="JACGXL010000002">
    <property type="protein sequence ID" value="MBA8887487.1"/>
    <property type="molecule type" value="Genomic_DNA"/>
</dbReference>
<sequence length="736" mass="75947">MKLSAHVLGATLALGAAVFAPPASSTTALAAGMDAESDPFARMFIVSSRDTYDLIRPLTLAASPRLDATGGALMVSEVEALQLGAIAERIHERELRCGGFFAFRTRVEADAFVAGDRSAVVAGRSALVAYTIDNHATVDAWLPLVGEANIRGTISSLSGYKNRYYTSTYGKSAAESIRSTWAGLAGSRSDVVAELYTGCTNCSTQPSVILTVQGADLPSEVVVLGAHLDSINGSAGGSTEQTAPGADDDGSGIATLTEVIRVALANGWRPQRTVKFMGYAAEEVGLRGSNAIAQSFRNAGTNVVGVMQFDMTNYKSGNVEDMQLITDYSNVAMQTFLTDLFDAYLAPRGFNRGTYTCGYGCSDHASWTSAGYPAAMMFEAGDASGYFPYIHSANDTLANMANSAQNSVKFAQLGLAFVGELGKTHATTPPANVPPVANYGVTTSGLAASFTDSSTDSDGTIASRAWTFGDGGTSTATNPSHAYASAGAYSVSLTVTDNGGATNTKTSSVTVSTGGGNVLQNGVPVTGLSAAAGADKRFTLDVPAGATHLKFVTAGGSGDADLYVKFGADPTTTTYDCKSEGSTTAETCSIATAQAGTYHVLVHAYAAYSGTSLTGSYSTSGGGTQTYSNATDYPIADNATVESPITVSGRSGNAPSNASVTVAIVHTYIGDLKVDLVAPDGTLYNIHNHTGGGTDNINKTVTLNLSSEALNGTWKLRVNDNAAQDTGYIDSWSVTF</sequence>
<dbReference type="Gene3D" id="2.60.120.260">
    <property type="entry name" value="Galactose-binding domain-like"/>
    <property type="match status" value="1"/>
</dbReference>
<reference evidence="11 12" key="1">
    <citation type="submission" date="2020-07" db="EMBL/GenBank/DDBJ databases">
        <title>Genomic Encyclopedia of Type Strains, Phase IV (KMG-V): Genome sequencing to study the core and pangenomes of soil and plant-associated prokaryotes.</title>
        <authorList>
            <person name="Whitman W."/>
        </authorList>
    </citation>
    <scope>NUCLEOTIDE SEQUENCE [LARGE SCALE GENOMIC DNA]</scope>
    <source>
        <strain evidence="11 12">RH2WT43</strain>
    </source>
</reference>
<feature type="domain" description="P/Homo B" evidence="10">
    <location>
        <begin position="622"/>
        <end position="736"/>
    </location>
</feature>
<feature type="chain" id="PRO_5032383664" evidence="8">
    <location>
        <begin position="31"/>
        <end position="736"/>
    </location>
</feature>
<protein>
    <submittedName>
        <fullName evidence="11">Leucyl aminopeptidase</fullName>
        <ecNumber evidence="11">3.4.11.10</ecNumber>
    </submittedName>
</protein>
<dbReference type="RefSeq" id="WP_182530552.1">
    <property type="nucleotide sequence ID" value="NZ_JACGXL010000002.1"/>
</dbReference>
<name>A0A839ESQ8_9GAMM</name>
<evidence type="ECO:0000259" key="9">
    <source>
        <dbReference type="PROSITE" id="PS50093"/>
    </source>
</evidence>
<dbReference type="GO" id="GO:0046872">
    <property type="term" value="F:metal ion binding"/>
    <property type="evidence" value="ECO:0007669"/>
    <property type="project" value="UniProtKB-KW"/>
</dbReference>
<evidence type="ECO:0000256" key="2">
    <source>
        <dbReference type="ARBA" id="ARBA00022438"/>
    </source>
</evidence>
<evidence type="ECO:0000256" key="3">
    <source>
        <dbReference type="ARBA" id="ARBA00022670"/>
    </source>
</evidence>
<dbReference type="GO" id="GO:0004252">
    <property type="term" value="F:serine-type endopeptidase activity"/>
    <property type="evidence" value="ECO:0007669"/>
    <property type="project" value="InterPro"/>
</dbReference>
<dbReference type="InterPro" id="IPR002884">
    <property type="entry name" value="P_dom"/>
</dbReference>
<dbReference type="GO" id="GO:0004177">
    <property type="term" value="F:aminopeptidase activity"/>
    <property type="evidence" value="ECO:0007669"/>
    <property type="project" value="UniProtKB-KW"/>
</dbReference>
<dbReference type="Gene3D" id="3.40.630.10">
    <property type="entry name" value="Zn peptidases"/>
    <property type="match status" value="1"/>
</dbReference>
<dbReference type="Proteomes" id="UP000550401">
    <property type="component" value="Unassembled WGS sequence"/>
</dbReference>
<dbReference type="InterPro" id="IPR008979">
    <property type="entry name" value="Galactose-bd-like_sf"/>
</dbReference>
<dbReference type="CDD" id="cd00146">
    <property type="entry name" value="PKD"/>
    <property type="match status" value="1"/>
</dbReference>
<comment type="cofactor">
    <cofactor evidence="1">
        <name>Ca(2+)</name>
        <dbReference type="ChEBI" id="CHEBI:29108"/>
    </cofactor>
</comment>
<evidence type="ECO:0000259" key="10">
    <source>
        <dbReference type="PROSITE" id="PS51829"/>
    </source>
</evidence>
<evidence type="ECO:0000256" key="8">
    <source>
        <dbReference type="SAM" id="SignalP"/>
    </source>
</evidence>
<evidence type="ECO:0000256" key="4">
    <source>
        <dbReference type="ARBA" id="ARBA00022723"/>
    </source>
</evidence>
<accession>A0A839ESQ8</accession>
<dbReference type="PANTHER" id="PTHR12147">
    <property type="entry name" value="METALLOPEPTIDASE M28 FAMILY MEMBER"/>
    <property type="match status" value="1"/>
</dbReference>
<evidence type="ECO:0000256" key="5">
    <source>
        <dbReference type="ARBA" id="ARBA00022729"/>
    </source>
</evidence>
<dbReference type="InterPro" id="IPR045175">
    <property type="entry name" value="M28_fam"/>
</dbReference>
<dbReference type="GO" id="GO:0008235">
    <property type="term" value="F:metalloexopeptidase activity"/>
    <property type="evidence" value="ECO:0007669"/>
    <property type="project" value="InterPro"/>
</dbReference>
<dbReference type="InterPro" id="IPR022409">
    <property type="entry name" value="PKD/Chitinase_dom"/>
</dbReference>
<evidence type="ECO:0000313" key="12">
    <source>
        <dbReference type="Proteomes" id="UP000550401"/>
    </source>
</evidence>
<dbReference type="SUPFAM" id="SSF53187">
    <property type="entry name" value="Zn-dependent exopeptidases"/>
    <property type="match status" value="1"/>
</dbReference>
<dbReference type="PROSITE" id="PS50093">
    <property type="entry name" value="PKD"/>
    <property type="match status" value="1"/>
</dbReference>
<keyword evidence="5 8" id="KW-0732">Signal</keyword>
<dbReference type="Pfam" id="PF01483">
    <property type="entry name" value="P_proprotein"/>
    <property type="match status" value="1"/>
</dbReference>
<dbReference type="PANTHER" id="PTHR12147:SF56">
    <property type="entry name" value="AMINOPEPTIDASE YDR415C-RELATED"/>
    <property type="match status" value="1"/>
</dbReference>
<dbReference type="Gene3D" id="2.60.120.380">
    <property type="match status" value="1"/>
</dbReference>
<keyword evidence="4" id="KW-0479">Metal-binding</keyword>
<dbReference type="SUPFAM" id="SSF49785">
    <property type="entry name" value="Galactose-binding domain-like"/>
    <property type="match status" value="1"/>
</dbReference>
<keyword evidence="3" id="KW-0645">Protease</keyword>
<feature type="signal peptide" evidence="8">
    <location>
        <begin position="1"/>
        <end position="30"/>
    </location>
</feature>
<dbReference type="Pfam" id="PF18911">
    <property type="entry name" value="PKD_4"/>
    <property type="match status" value="1"/>
</dbReference>
<keyword evidence="6 11" id="KW-0378">Hydrolase</keyword>
<dbReference type="Gene3D" id="2.60.40.10">
    <property type="entry name" value="Immunoglobulins"/>
    <property type="match status" value="1"/>
</dbReference>
<dbReference type="GO" id="GO:0006508">
    <property type="term" value="P:proteolysis"/>
    <property type="evidence" value="ECO:0007669"/>
    <property type="project" value="UniProtKB-KW"/>
</dbReference>
<dbReference type="InterPro" id="IPR013783">
    <property type="entry name" value="Ig-like_fold"/>
</dbReference>
<organism evidence="11 12">
    <name type="scientific">Dokdonella fugitiva</name>
    <dbReference type="NCBI Taxonomy" id="328517"/>
    <lineage>
        <taxon>Bacteria</taxon>
        <taxon>Pseudomonadati</taxon>
        <taxon>Pseudomonadota</taxon>
        <taxon>Gammaproteobacteria</taxon>
        <taxon>Lysobacterales</taxon>
        <taxon>Rhodanobacteraceae</taxon>
        <taxon>Dokdonella</taxon>
    </lineage>
</organism>
<evidence type="ECO:0000256" key="6">
    <source>
        <dbReference type="ARBA" id="ARBA00022801"/>
    </source>
</evidence>
<dbReference type="PROSITE" id="PS51829">
    <property type="entry name" value="P_HOMO_B"/>
    <property type="match status" value="1"/>
</dbReference>